<keyword evidence="1" id="KW-0175">Coiled coil</keyword>
<gene>
    <name evidence="2" type="ORF">QO000_003070</name>
</gene>
<reference evidence="2" key="1">
    <citation type="submission" date="2023-07" db="EMBL/GenBank/DDBJ databases">
        <title>Genomic Encyclopedia of Type Strains, Phase IV (KMG-IV): sequencing the most valuable type-strain genomes for metagenomic binning, comparative biology and taxonomic classification.</title>
        <authorList>
            <person name="Goeker M."/>
        </authorList>
    </citation>
    <scope>NUCLEOTIDE SEQUENCE [LARGE SCALE GENOMIC DNA]</scope>
    <source>
        <strain evidence="2">JSM 076093</strain>
    </source>
</reference>
<proteinExistence type="predicted"/>
<dbReference type="RefSeq" id="WP_301552233.1">
    <property type="nucleotide sequence ID" value="NZ_JAQRMZ010000007.1"/>
</dbReference>
<keyword evidence="3" id="KW-1185">Reference proteome</keyword>
<protein>
    <submittedName>
        <fullName evidence="2">Uncharacterized protein</fullName>
    </submittedName>
</protein>
<dbReference type="GeneID" id="301327854"/>
<evidence type="ECO:0000313" key="2">
    <source>
        <dbReference type="EMBL" id="MDQ0484086.1"/>
    </source>
</evidence>
<accession>A0ABU0K406</accession>
<comment type="caution">
    <text evidence="2">The sequence shown here is derived from an EMBL/GenBank/DDBJ whole genome shotgun (WGS) entry which is preliminary data.</text>
</comment>
<sequence>MQRFDVLIQQQLKLADQMIRQREEIQALEREKNCTEQQSSIITERKEDLTKLEIEFERLISEVILSFEKTPI</sequence>
<evidence type="ECO:0000313" key="3">
    <source>
        <dbReference type="Proteomes" id="UP001226720"/>
    </source>
</evidence>
<organism evidence="2 3">
    <name type="scientific">Guptibacillus hwajinpoensis</name>
    <dbReference type="NCBI Taxonomy" id="208199"/>
    <lineage>
        <taxon>Bacteria</taxon>
        <taxon>Bacillati</taxon>
        <taxon>Bacillota</taxon>
        <taxon>Bacilli</taxon>
        <taxon>Bacillales</taxon>
        <taxon>Guptibacillaceae</taxon>
        <taxon>Guptibacillus</taxon>
    </lineage>
</organism>
<evidence type="ECO:0000256" key="1">
    <source>
        <dbReference type="SAM" id="Coils"/>
    </source>
</evidence>
<dbReference type="Proteomes" id="UP001226720">
    <property type="component" value="Unassembled WGS sequence"/>
</dbReference>
<feature type="coiled-coil region" evidence="1">
    <location>
        <begin position="11"/>
        <end position="62"/>
    </location>
</feature>
<name>A0ABU0K406_9BACL</name>
<dbReference type="EMBL" id="JAUSWM010000006">
    <property type="protein sequence ID" value="MDQ0484086.1"/>
    <property type="molecule type" value="Genomic_DNA"/>
</dbReference>